<name>A0A1H8VMD1_9PSEU</name>
<evidence type="ECO:0000313" key="3">
    <source>
        <dbReference type="EMBL" id="SEP16622.1"/>
    </source>
</evidence>
<proteinExistence type="inferred from homology"/>
<dbReference type="Proteomes" id="UP000198582">
    <property type="component" value="Unassembled WGS sequence"/>
</dbReference>
<dbReference type="PANTHER" id="PTHR35561">
    <property type="entry name" value="RNA 2',3'-CYCLIC PHOSPHODIESTERASE"/>
    <property type="match status" value="1"/>
</dbReference>
<dbReference type="SUPFAM" id="SSF55144">
    <property type="entry name" value="LigT-like"/>
    <property type="match status" value="1"/>
</dbReference>
<evidence type="ECO:0000256" key="1">
    <source>
        <dbReference type="ARBA" id="ARBA00022801"/>
    </source>
</evidence>
<gene>
    <name evidence="3" type="ORF">SAMN04489732_104165</name>
</gene>
<dbReference type="EC" id="3.1.4.58" evidence="2"/>
<comment type="catalytic activity">
    <reaction evidence="2">
        <text>a 3'-end 2',3'-cyclophospho-ribonucleotide-RNA + H2O = a 3'-end 2'-phospho-ribonucleotide-RNA + H(+)</text>
        <dbReference type="Rhea" id="RHEA:11828"/>
        <dbReference type="Rhea" id="RHEA-COMP:10464"/>
        <dbReference type="Rhea" id="RHEA-COMP:17353"/>
        <dbReference type="ChEBI" id="CHEBI:15377"/>
        <dbReference type="ChEBI" id="CHEBI:15378"/>
        <dbReference type="ChEBI" id="CHEBI:83064"/>
        <dbReference type="ChEBI" id="CHEBI:173113"/>
        <dbReference type="EC" id="3.1.4.58"/>
    </reaction>
</comment>
<evidence type="ECO:0000313" key="4">
    <source>
        <dbReference type="Proteomes" id="UP000198582"/>
    </source>
</evidence>
<dbReference type="InterPro" id="IPR009097">
    <property type="entry name" value="Cyclic_Pdiesterase"/>
</dbReference>
<dbReference type="InterPro" id="IPR004175">
    <property type="entry name" value="RNA_CPDase"/>
</dbReference>
<dbReference type="HAMAP" id="MF_01940">
    <property type="entry name" value="RNA_CPDase"/>
    <property type="match status" value="1"/>
</dbReference>
<dbReference type="GO" id="GO:0008664">
    <property type="term" value="F:RNA 2',3'-cyclic 3'-phosphodiesterase activity"/>
    <property type="evidence" value="ECO:0007669"/>
    <property type="project" value="UniProtKB-EC"/>
</dbReference>
<comment type="similarity">
    <text evidence="2">Belongs to the 2H phosphoesterase superfamily. ThpR family.</text>
</comment>
<dbReference type="Pfam" id="PF13563">
    <property type="entry name" value="2_5_RNA_ligase2"/>
    <property type="match status" value="1"/>
</dbReference>
<feature type="active site" description="Proton acceptor" evidence="2">
    <location>
        <position position="106"/>
    </location>
</feature>
<dbReference type="EMBL" id="FOEF01000004">
    <property type="protein sequence ID" value="SEP16622.1"/>
    <property type="molecule type" value="Genomic_DNA"/>
</dbReference>
<dbReference type="RefSeq" id="WP_091616678.1">
    <property type="nucleotide sequence ID" value="NZ_FOEF01000004.1"/>
</dbReference>
<dbReference type="GO" id="GO:0004113">
    <property type="term" value="F:2',3'-cyclic-nucleotide 3'-phosphodiesterase activity"/>
    <property type="evidence" value="ECO:0007669"/>
    <property type="project" value="InterPro"/>
</dbReference>
<comment type="function">
    <text evidence="2">Hydrolyzes RNA 2',3'-cyclic phosphodiester to an RNA 2'-phosphomonoester.</text>
</comment>
<feature type="short sequence motif" description="HXTX 1" evidence="2">
    <location>
        <begin position="37"/>
        <end position="40"/>
    </location>
</feature>
<feature type="active site" description="Proton donor" evidence="2">
    <location>
        <position position="37"/>
    </location>
</feature>
<dbReference type="Gene3D" id="3.90.1140.10">
    <property type="entry name" value="Cyclic phosphodiesterase"/>
    <property type="match status" value="1"/>
</dbReference>
<organism evidence="3 4">
    <name type="scientific">Amycolatopsis saalfeldensis</name>
    <dbReference type="NCBI Taxonomy" id="394193"/>
    <lineage>
        <taxon>Bacteria</taxon>
        <taxon>Bacillati</taxon>
        <taxon>Actinomycetota</taxon>
        <taxon>Actinomycetes</taxon>
        <taxon>Pseudonocardiales</taxon>
        <taxon>Pseudonocardiaceae</taxon>
        <taxon>Amycolatopsis</taxon>
    </lineage>
</organism>
<keyword evidence="3" id="KW-0436">Ligase</keyword>
<feature type="short sequence motif" description="HXTX 2" evidence="2">
    <location>
        <begin position="106"/>
        <end position="109"/>
    </location>
</feature>
<dbReference type="PANTHER" id="PTHR35561:SF1">
    <property type="entry name" value="RNA 2',3'-CYCLIC PHOSPHODIESTERASE"/>
    <property type="match status" value="1"/>
</dbReference>
<dbReference type="GO" id="GO:0016874">
    <property type="term" value="F:ligase activity"/>
    <property type="evidence" value="ECO:0007669"/>
    <property type="project" value="UniProtKB-KW"/>
</dbReference>
<keyword evidence="1 2" id="KW-0378">Hydrolase</keyword>
<dbReference type="AlphaFoldDB" id="A0A1H8VMD1"/>
<keyword evidence="4" id="KW-1185">Reference proteome</keyword>
<protein>
    <recommendedName>
        <fullName evidence="2">RNA 2',3'-cyclic phosphodiesterase</fullName>
        <shortName evidence="2">RNA 2',3'-CPDase</shortName>
        <ecNumber evidence="2">3.1.4.58</ecNumber>
    </recommendedName>
</protein>
<accession>A0A1H8VMD1</accession>
<reference evidence="3 4" key="1">
    <citation type="submission" date="2016-10" db="EMBL/GenBank/DDBJ databases">
        <authorList>
            <person name="de Groot N.N."/>
        </authorList>
    </citation>
    <scope>NUCLEOTIDE SEQUENCE [LARGE SCALE GENOMIC DNA]</scope>
    <source>
        <strain evidence="3 4">DSM 44993</strain>
    </source>
</reference>
<evidence type="ECO:0000256" key="2">
    <source>
        <dbReference type="HAMAP-Rule" id="MF_01940"/>
    </source>
</evidence>
<sequence length="159" mass="16767">MRLFSALRPPADVAAAVADALGDGDPALRWAEPAGWHVTLAFYGEADIAERTSFLSAALAGRPPVEVRLGAAGTFPGVLWLDCAGDGLAGLAYAAGAESGRPYRPHLTLARFPRENGPGEWPRRLAGFAGRTWSAGRVVLMASDGRPYREVAAFGLHRA</sequence>
<dbReference type="OrthoDB" id="9787070at2"/>
<dbReference type="STRING" id="394193.SAMN04489732_104165"/>